<accession>A0A2U0ULX6</accession>
<organism evidence="2 3">
    <name type="scientific">Hallella colorans</name>
    <dbReference type="NCBI Taxonomy" id="1703337"/>
    <lineage>
        <taxon>Bacteria</taxon>
        <taxon>Pseudomonadati</taxon>
        <taxon>Bacteroidota</taxon>
        <taxon>Bacteroidia</taxon>
        <taxon>Bacteroidales</taxon>
        <taxon>Prevotellaceae</taxon>
        <taxon>Hallella</taxon>
    </lineage>
</organism>
<dbReference type="EMBL" id="QENY01000002">
    <property type="protein sequence ID" value="PVX58654.1"/>
    <property type="molecule type" value="Genomic_DNA"/>
</dbReference>
<reference evidence="2 3" key="1">
    <citation type="submission" date="2018-05" db="EMBL/GenBank/DDBJ databases">
        <title>Genomic Encyclopedia of Type Strains, Phase IV (KMG-IV): sequencing the most valuable type-strain genomes for metagenomic binning, comparative biology and taxonomic classification.</title>
        <authorList>
            <person name="Goeker M."/>
        </authorList>
    </citation>
    <scope>NUCLEOTIDE SEQUENCE [LARGE SCALE GENOMIC DNA]</scope>
    <source>
        <strain evidence="2 3">DSM 100333</strain>
    </source>
</reference>
<evidence type="ECO:0000313" key="2">
    <source>
        <dbReference type="EMBL" id="PVX58654.1"/>
    </source>
</evidence>
<dbReference type="Proteomes" id="UP000245870">
    <property type="component" value="Unassembled WGS sequence"/>
</dbReference>
<name>A0A2U0ULX6_9BACT</name>
<proteinExistence type="predicted"/>
<keyword evidence="1" id="KW-1133">Transmembrane helix</keyword>
<keyword evidence="1" id="KW-0472">Membrane</keyword>
<evidence type="ECO:0000313" key="3">
    <source>
        <dbReference type="Proteomes" id="UP000245870"/>
    </source>
</evidence>
<evidence type="ECO:0000256" key="1">
    <source>
        <dbReference type="SAM" id="Phobius"/>
    </source>
</evidence>
<sequence length="69" mass="8652">MTFNKDFYVGYQKWDIWKHYSVKHRMRKRRMSRTEIMTALVSFFFNVFFDFKYCCLFLITISPYMLPNI</sequence>
<protein>
    <submittedName>
        <fullName evidence="2">Uncharacterized protein</fullName>
    </submittedName>
</protein>
<dbReference type="AlphaFoldDB" id="A0A2U0ULX6"/>
<gene>
    <name evidence="2" type="ORF">C7379_102173</name>
</gene>
<keyword evidence="1" id="KW-0812">Transmembrane</keyword>
<feature type="transmembrane region" description="Helical" evidence="1">
    <location>
        <begin position="36"/>
        <end position="61"/>
    </location>
</feature>
<comment type="caution">
    <text evidence="2">The sequence shown here is derived from an EMBL/GenBank/DDBJ whole genome shotgun (WGS) entry which is preliminary data.</text>
</comment>
<keyword evidence="3" id="KW-1185">Reference proteome</keyword>